<name>A0A560JN51_9PROT</name>
<protein>
    <submittedName>
        <fullName evidence="1">Uncharacterized protein</fullName>
    </submittedName>
</protein>
<comment type="caution">
    <text evidence="1">The sequence shown here is derived from an EMBL/GenBank/DDBJ whole genome shotgun (WGS) entry which is preliminary data.</text>
</comment>
<organism evidence="1 2">
    <name type="scientific">Nitrospirillum amazonense</name>
    <dbReference type="NCBI Taxonomy" id="28077"/>
    <lineage>
        <taxon>Bacteria</taxon>
        <taxon>Pseudomonadati</taxon>
        <taxon>Pseudomonadota</taxon>
        <taxon>Alphaproteobacteria</taxon>
        <taxon>Rhodospirillales</taxon>
        <taxon>Azospirillaceae</taxon>
        <taxon>Nitrospirillum</taxon>
    </lineage>
</organism>
<dbReference type="Gene3D" id="3.40.50.300">
    <property type="entry name" value="P-loop containing nucleotide triphosphate hydrolases"/>
    <property type="match status" value="1"/>
</dbReference>
<reference evidence="1 2" key="1">
    <citation type="submission" date="2019-06" db="EMBL/GenBank/DDBJ databases">
        <title>Genomic Encyclopedia of Type Strains, Phase IV (KMG-V): Genome sequencing to study the core and pangenomes of soil and plant-associated prokaryotes.</title>
        <authorList>
            <person name="Whitman W."/>
        </authorList>
    </citation>
    <scope>NUCLEOTIDE SEQUENCE [LARGE SCALE GENOMIC DNA]</scope>
    <source>
        <strain evidence="1 2">BR 12005</strain>
    </source>
</reference>
<dbReference type="SUPFAM" id="SSF52540">
    <property type="entry name" value="P-loop containing nucleoside triphosphate hydrolases"/>
    <property type="match status" value="1"/>
</dbReference>
<proteinExistence type="predicted"/>
<evidence type="ECO:0000313" key="2">
    <source>
        <dbReference type="Proteomes" id="UP000320516"/>
    </source>
</evidence>
<dbReference type="Proteomes" id="UP000320516">
    <property type="component" value="Unassembled WGS sequence"/>
</dbReference>
<sequence>MSRVHCFTSFTYTYLSRARVLVQTLRQVHPDWTVWALIVDELPDSVSAAEAHAGFDKVVFARDLGIPSFDSWIFRHDLVEACTAVKGRMLAEMLRQGCETVVYCDPDIAVFSALDGTLARLDGGSILLTPHQTEPNDTLAVIADNELGSLKFGTYNLGFIAVRNVEEGRRFAGWWADMLRLACYDDPASGFFTDQKWCDLVPALFDGVRIERDPGCNVASWNLSRRQLRITGNGDILVNGSPLKFYHFTKVNGAGDAMIDRYAGANTHVHEIWHWYKRAIAAQEMPSIPSDWWAFGRFDNGMPVSKPMRLPFREDLGLMTAFPQPLKTAGASYLDWLRREKPEIVREQATGFVVLGMHRSGTSALAGCLGGRGVCAGDRFIQANEDNADGYWEHEELVAINDFVLSAAGTDWHTVDAVSADRIREGGTRWMDRASAFLSNISGGRSLWFMKDPRLCRTLPFWQPLLDALPTRVCYLHVLRHPGPVAHSLARRNRLLASHCYLLWALYNLEAELGTRGQPRVWLDFDAMVAGGDQVVFSAIGKHLPENHGLDLGRGCERNIIRPELVHGVGSDDRDANRRDANGLFDIARLYDLMAALRENDGQAALLAEIDALRDQIVGQVRAYRSLLIDHERDDLRARADAMAIQAQQRLELWRRTDEQLRVITEQRDRVLRLLREQTTTPAEP</sequence>
<gene>
    <name evidence="1" type="ORF">FBZ87_107268</name>
</gene>
<dbReference type="EMBL" id="VITV01000007">
    <property type="protein sequence ID" value="TWB70884.1"/>
    <property type="molecule type" value="Genomic_DNA"/>
</dbReference>
<dbReference type="SUPFAM" id="SSF53448">
    <property type="entry name" value="Nucleotide-diphospho-sugar transferases"/>
    <property type="match status" value="1"/>
</dbReference>
<dbReference type="RefSeq" id="WP_186454867.1">
    <property type="nucleotide sequence ID" value="NZ_JARPAF010000001.1"/>
</dbReference>
<dbReference type="InterPro" id="IPR027417">
    <property type="entry name" value="P-loop_NTPase"/>
</dbReference>
<dbReference type="InterPro" id="IPR029044">
    <property type="entry name" value="Nucleotide-diphossugar_trans"/>
</dbReference>
<dbReference type="AlphaFoldDB" id="A0A560JN51"/>
<evidence type="ECO:0000313" key="1">
    <source>
        <dbReference type="EMBL" id="TWB70884.1"/>
    </source>
</evidence>
<accession>A0A560JN51</accession>